<keyword evidence="3" id="KW-0812">Transmembrane</keyword>
<reference evidence="5 6" key="1">
    <citation type="submission" date="2018-11" db="EMBL/GenBank/DDBJ databases">
        <title>Genomic Encyclopedia of Type Strains, Phase IV (KMG-IV): sequencing the most valuable type-strain genomes for metagenomic binning, comparative biology and taxonomic classification.</title>
        <authorList>
            <person name="Goeker M."/>
        </authorList>
    </citation>
    <scope>NUCLEOTIDE SEQUENCE [LARGE SCALE GENOMIC DNA]</scope>
    <source>
        <strain evidence="5 6">DSM 29158</strain>
    </source>
</reference>
<feature type="transmembrane region" description="Helical" evidence="3">
    <location>
        <begin position="48"/>
        <end position="65"/>
    </location>
</feature>
<gene>
    <name evidence="5" type="ORF">EDD62_0927</name>
</gene>
<comment type="caution">
    <text evidence="5">The sequence shown here is derived from an EMBL/GenBank/DDBJ whole genome shotgun (WGS) entry which is preliminary data.</text>
</comment>
<evidence type="ECO:0000313" key="6">
    <source>
        <dbReference type="Proteomes" id="UP000277108"/>
    </source>
</evidence>
<dbReference type="PANTHER" id="PTHR23028">
    <property type="entry name" value="ACETYLTRANSFERASE"/>
    <property type="match status" value="1"/>
</dbReference>
<proteinExistence type="inferred from homology"/>
<feature type="transmembrane region" description="Helical" evidence="3">
    <location>
        <begin position="92"/>
        <end position="110"/>
    </location>
</feature>
<keyword evidence="6" id="KW-1185">Reference proteome</keyword>
<dbReference type="EMBL" id="RKRK01000002">
    <property type="protein sequence ID" value="RPF58283.1"/>
    <property type="molecule type" value="Genomic_DNA"/>
</dbReference>
<feature type="transmembrane region" description="Helical" evidence="3">
    <location>
        <begin position="179"/>
        <end position="198"/>
    </location>
</feature>
<evidence type="ECO:0000256" key="1">
    <source>
        <dbReference type="ARBA" id="ARBA00004370"/>
    </source>
</evidence>
<name>A0A3N5BKR0_9BACL</name>
<evidence type="ECO:0000313" key="5">
    <source>
        <dbReference type="EMBL" id="RPF58283.1"/>
    </source>
</evidence>
<feature type="transmembrane region" description="Helical" evidence="3">
    <location>
        <begin position="318"/>
        <end position="336"/>
    </location>
</feature>
<dbReference type="Pfam" id="PF01757">
    <property type="entry name" value="Acyl_transf_3"/>
    <property type="match status" value="1"/>
</dbReference>
<evidence type="ECO:0000256" key="2">
    <source>
        <dbReference type="ARBA" id="ARBA00007400"/>
    </source>
</evidence>
<comment type="similarity">
    <text evidence="2">Belongs to the acyltransferase 3 family.</text>
</comment>
<dbReference type="AlphaFoldDB" id="A0A3N5BKR0"/>
<feature type="transmembrane region" description="Helical" evidence="3">
    <location>
        <begin position="210"/>
        <end position="227"/>
    </location>
</feature>
<dbReference type="RefSeq" id="WP_123807707.1">
    <property type="nucleotide sequence ID" value="NZ_RKRK01000002.1"/>
</dbReference>
<keyword evidence="3" id="KW-0472">Membrane</keyword>
<feature type="transmembrane region" description="Helical" evidence="3">
    <location>
        <begin position="342"/>
        <end position="360"/>
    </location>
</feature>
<dbReference type="InterPro" id="IPR050879">
    <property type="entry name" value="Acyltransferase_3"/>
</dbReference>
<dbReference type="GO" id="GO:0016747">
    <property type="term" value="F:acyltransferase activity, transferring groups other than amino-acyl groups"/>
    <property type="evidence" value="ECO:0007669"/>
    <property type="project" value="InterPro"/>
</dbReference>
<dbReference type="InterPro" id="IPR002656">
    <property type="entry name" value="Acyl_transf_3_dom"/>
</dbReference>
<dbReference type="OrthoDB" id="290051at2"/>
<feature type="transmembrane region" description="Helical" evidence="3">
    <location>
        <begin position="12"/>
        <end position="28"/>
    </location>
</feature>
<feature type="domain" description="Acyltransferase 3" evidence="4">
    <location>
        <begin position="5"/>
        <end position="360"/>
    </location>
</feature>
<sequence>MRYEQLDSIRGLACLMVLVGHTFKMNWVDLPDWYSDTPLYLTYASHEAVILFFVLSGFVLTLPFMRKDHYNLSKSEYIQFIIKRTKRIGKPFFVATTVLFLLLVINFTFFKERSYYSQVTESKWHEVPSVSDILYNFQLILDFNTSEYNPVVWTLLHEFRFALVFPLFLLALKKKRYSVITIIIIMITSLSLNAFKLFEAKGNLSGYTDFIHYTLSFFAGMLLARHLNTLTAWFKSKKTYIPSIIFTTGVVLFYLSNHDIYPYLSSLLPSHMEFLAFRFSDYLLNISCLMLMIGLLFNESIKQVFLFKPLHFIGKISFSIYLYHYTILIFIYKLLHGVTPDILNIFISYVLIFIASVLSYRMVEQSRGFGYLEDKYKKIIFER</sequence>
<feature type="transmembrane region" description="Helical" evidence="3">
    <location>
        <begin position="275"/>
        <end position="297"/>
    </location>
</feature>
<feature type="transmembrane region" description="Helical" evidence="3">
    <location>
        <begin position="239"/>
        <end position="255"/>
    </location>
</feature>
<feature type="transmembrane region" description="Helical" evidence="3">
    <location>
        <begin position="151"/>
        <end position="172"/>
    </location>
</feature>
<evidence type="ECO:0000256" key="3">
    <source>
        <dbReference type="SAM" id="Phobius"/>
    </source>
</evidence>
<protein>
    <submittedName>
        <fullName evidence="5">Peptidoglycan/LPS O-acetylase OafA/YrhL</fullName>
    </submittedName>
</protein>
<dbReference type="PANTHER" id="PTHR23028:SF134">
    <property type="entry name" value="PUTATIVE (AFU_ORTHOLOGUE AFUA_4G08520)-RELATED"/>
    <property type="match status" value="1"/>
</dbReference>
<dbReference type="Proteomes" id="UP000277108">
    <property type="component" value="Unassembled WGS sequence"/>
</dbReference>
<organism evidence="5 6">
    <name type="scientific">Abyssicoccus albus</name>
    <dbReference type="NCBI Taxonomy" id="1817405"/>
    <lineage>
        <taxon>Bacteria</taxon>
        <taxon>Bacillati</taxon>
        <taxon>Bacillota</taxon>
        <taxon>Bacilli</taxon>
        <taxon>Bacillales</taxon>
        <taxon>Abyssicoccaceae</taxon>
    </lineage>
</organism>
<accession>A0A3N5BKR0</accession>
<evidence type="ECO:0000259" key="4">
    <source>
        <dbReference type="Pfam" id="PF01757"/>
    </source>
</evidence>
<comment type="subcellular location">
    <subcellularLocation>
        <location evidence="1">Membrane</location>
    </subcellularLocation>
</comment>
<keyword evidence="3" id="KW-1133">Transmembrane helix</keyword>